<evidence type="ECO:0000256" key="2">
    <source>
        <dbReference type="ARBA" id="ARBA00005731"/>
    </source>
</evidence>
<feature type="transmembrane region" description="Helical" evidence="6">
    <location>
        <begin position="248"/>
        <end position="269"/>
    </location>
</feature>
<keyword evidence="5 6" id="KW-0472">Membrane</keyword>
<dbReference type="Gene3D" id="3.40.50.2000">
    <property type="entry name" value="Glycogen Phosphorylase B"/>
    <property type="match status" value="1"/>
</dbReference>
<dbReference type="OrthoDB" id="439092at2759"/>
<evidence type="ECO:0000256" key="6">
    <source>
        <dbReference type="SAM" id="Phobius"/>
    </source>
</evidence>
<reference evidence="7 8" key="1">
    <citation type="submission" date="2016-02" db="EMBL/GenBank/DDBJ databases">
        <title>Genome analysis of coral dinoflagellate symbionts highlights evolutionary adaptations to a symbiotic lifestyle.</title>
        <authorList>
            <person name="Aranda M."/>
            <person name="Li Y."/>
            <person name="Liew Y.J."/>
            <person name="Baumgarten S."/>
            <person name="Simakov O."/>
            <person name="Wilson M."/>
            <person name="Piel J."/>
            <person name="Ashoor H."/>
            <person name="Bougouffa S."/>
            <person name="Bajic V.B."/>
            <person name="Ryu T."/>
            <person name="Ravasi T."/>
            <person name="Bayer T."/>
            <person name="Micklem G."/>
            <person name="Kim H."/>
            <person name="Bhak J."/>
            <person name="Lajeunesse T.C."/>
            <person name="Voolstra C.R."/>
        </authorList>
    </citation>
    <scope>NUCLEOTIDE SEQUENCE [LARGE SCALE GENOMIC DNA]</scope>
    <source>
        <strain evidence="7 8">CCMP2467</strain>
    </source>
</reference>
<protein>
    <submittedName>
        <fullName evidence="7">Transmembrane protein 144</fullName>
    </submittedName>
</protein>
<feature type="transmembrane region" description="Helical" evidence="6">
    <location>
        <begin position="60"/>
        <end position="81"/>
    </location>
</feature>
<dbReference type="InterPro" id="IPR010651">
    <property type="entry name" value="Sugar_transport"/>
</dbReference>
<comment type="similarity">
    <text evidence="2">Belongs to the TMEM144 family.</text>
</comment>
<evidence type="ECO:0000256" key="1">
    <source>
        <dbReference type="ARBA" id="ARBA00004141"/>
    </source>
</evidence>
<dbReference type="InterPro" id="IPR012435">
    <property type="entry name" value="TMEM144"/>
</dbReference>
<feature type="transmembrane region" description="Helical" evidence="6">
    <location>
        <begin position="308"/>
        <end position="327"/>
    </location>
</feature>
<comment type="subcellular location">
    <subcellularLocation>
        <location evidence="1">Membrane</location>
        <topology evidence="1">Multi-pass membrane protein</topology>
    </subcellularLocation>
</comment>
<feature type="transmembrane region" description="Helical" evidence="6">
    <location>
        <begin position="32"/>
        <end position="53"/>
    </location>
</feature>
<dbReference type="PANTHER" id="PTHR16119:SF17">
    <property type="entry name" value="TRANSMEMBRANE PROTEIN 144"/>
    <property type="match status" value="1"/>
</dbReference>
<evidence type="ECO:0000256" key="5">
    <source>
        <dbReference type="ARBA" id="ARBA00023136"/>
    </source>
</evidence>
<feature type="transmembrane region" description="Helical" evidence="6">
    <location>
        <begin position="275"/>
        <end position="296"/>
    </location>
</feature>
<keyword evidence="8" id="KW-1185">Reference proteome</keyword>
<evidence type="ECO:0000256" key="4">
    <source>
        <dbReference type="ARBA" id="ARBA00022989"/>
    </source>
</evidence>
<organism evidence="7 8">
    <name type="scientific">Symbiodinium microadriaticum</name>
    <name type="common">Dinoflagellate</name>
    <name type="synonym">Zooxanthella microadriatica</name>
    <dbReference type="NCBI Taxonomy" id="2951"/>
    <lineage>
        <taxon>Eukaryota</taxon>
        <taxon>Sar</taxon>
        <taxon>Alveolata</taxon>
        <taxon>Dinophyceae</taxon>
        <taxon>Suessiales</taxon>
        <taxon>Symbiodiniaceae</taxon>
        <taxon>Symbiodinium</taxon>
    </lineage>
</organism>
<proteinExistence type="inferred from homology"/>
<keyword evidence="4 6" id="KW-1133">Transmembrane helix</keyword>
<dbReference type="GO" id="GO:0015144">
    <property type="term" value="F:carbohydrate transmembrane transporter activity"/>
    <property type="evidence" value="ECO:0007669"/>
    <property type="project" value="InterPro"/>
</dbReference>
<evidence type="ECO:0000313" key="8">
    <source>
        <dbReference type="Proteomes" id="UP000186817"/>
    </source>
</evidence>
<dbReference type="Proteomes" id="UP000186817">
    <property type="component" value="Unassembled WGS sequence"/>
</dbReference>
<feature type="transmembrane region" description="Helical" evidence="6">
    <location>
        <begin position="216"/>
        <end position="236"/>
    </location>
</feature>
<dbReference type="PANTHER" id="PTHR16119">
    <property type="entry name" value="TRANSMEMBRANE PROTEIN 144"/>
    <property type="match status" value="1"/>
</dbReference>
<name>A0A1Q9E2X8_SYMMI</name>
<dbReference type="GO" id="GO:0016020">
    <property type="term" value="C:membrane"/>
    <property type="evidence" value="ECO:0007669"/>
    <property type="project" value="UniProtKB-SubCell"/>
</dbReference>
<gene>
    <name evidence="7" type="primary">Tmem144</name>
    <name evidence="7" type="ORF">AK812_SmicGene15469</name>
</gene>
<evidence type="ECO:0000313" key="7">
    <source>
        <dbReference type="EMBL" id="OLQ01753.1"/>
    </source>
</evidence>
<keyword evidence="3 6" id="KW-0812">Transmembrane</keyword>
<accession>A0A1Q9E2X8</accession>
<dbReference type="Pfam" id="PF07857">
    <property type="entry name" value="TMEM144"/>
    <property type="match status" value="1"/>
</dbReference>
<dbReference type="AlphaFoldDB" id="A0A1Q9E2X8"/>
<sequence length="639" mass="68684">MAALVGYLCAAVAVLFFGSNFAVVAKYDAGDGMFFQLVLCLGIWFTGLVVLLLRSHPTFYPVAMTGGVLWCSGNCLTVYIIKQIGLGPGLVMWGTAALIIGWVTGFFGLFGLPSEQSCLEKPWLNVVGVVLAMCALALSTLVRKSTPQKPLLIDAGRVPPTINEDVEESPARAAAGRAKGVLASLVAGTCYGLNFLPSTWIQNHVAGASQDGLDYVFNQFCGIMAASIVYFLIYCGWKNNRPQVNPEIMLPGFISGVMWAIAQSCWFVANVDLGYAAAFPIILIGPGLVGSLWSVFLFKDICGLRNHFLLAGYFVLAAASCACIVASRKSGGTCGCHPDVLKCGLSSLVISPPGLKSRRNLRLVVLMPVFDCIGMSLPACGEGRRLISASRSMYFAQMGARFGSSGPCAEFQRRREKVENTRDTNRVVLVMTGGGGQDVPWPEQLAMEGIGRPLHVLVVTGRNEEFKTRLEHALTNSAEFNDGRVVLQGNDANVTVEVAQEPGHQGGPNATYLSAERLVLLMDIADAIITKPGGGTTAEISYRGLPAVFDATRGLLHWEEFTVHAFEQQGRGERFVWPQQLGQVLSTALKRPRSSSLVEDPANAGHVLDPGPCIVAEAEKLMEVPCHQCKLFSDNPDNT</sequence>
<dbReference type="SUPFAM" id="SSF53756">
    <property type="entry name" value="UDP-Glycosyltransferase/glycogen phosphorylase"/>
    <property type="match status" value="1"/>
</dbReference>
<dbReference type="EMBL" id="LSRX01000282">
    <property type="protein sequence ID" value="OLQ01753.1"/>
    <property type="molecule type" value="Genomic_DNA"/>
</dbReference>
<comment type="caution">
    <text evidence="7">The sequence shown here is derived from an EMBL/GenBank/DDBJ whole genome shotgun (WGS) entry which is preliminary data.</text>
</comment>
<feature type="transmembrane region" description="Helical" evidence="6">
    <location>
        <begin position="93"/>
        <end position="112"/>
    </location>
</feature>
<feature type="transmembrane region" description="Helical" evidence="6">
    <location>
        <begin position="124"/>
        <end position="142"/>
    </location>
</feature>
<evidence type="ECO:0000256" key="3">
    <source>
        <dbReference type="ARBA" id="ARBA00022692"/>
    </source>
</evidence>